<dbReference type="InterPro" id="IPR000152">
    <property type="entry name" value="EGF-type_Asp/Asn_hydroxyl_site"/>
</dbReference>
<dbReference type="SMART" id="SM00179">
    <property type="entry name" value="EGF_CA"/>
    <property type="match status" value="2"/>
</dbReference>
<keyword evidence="3 12" id="KW-0245">EGF-like domain</keyword>
<dbReference type="PROSITE" id="PS50026">
    <property type="entry name" value="EGF_3"/>
    <property type="match status" value="2"/>
</dbReference>
<dbReference type="PROSITE" id="PS00022">
    <property type="entry name" value="EGF_1"/>
    <property type="match status" value="1"/>
</dbReference>
<keyword evidence="2" id="KW-0217">Developmental protein</keyword>
<protein>
    <submittedName>
        <fullName evidence="14">Neurogenic locus notch protein 2-like</fullName>
    </submittedName>
</protein>
<comment type="subcellular location">
    <subcellularLocation>
        <location evidence="1">Membrane</location>
        <topology evidence="1">Single-pass type I membrane protein</topology>
    </subcellularLocation>
</comment>
<evidence type="ECO:0000256" key="2">
    <source>
        <dbReference type="ARBA" id="ARBA00022473"/>
    </source>
</evidence>
<dbReference type="InterPro" id="IPR018097">
    <property type="entry name" value="EGF_Ca-bd_CS"/>
</dbReference>
<evidence type="ECO:0000259" key="13">
    <source>
        <dbReference type="PROSITE" id="PS50026"/>
    </source>
</evidence>
<dbReference type="Proteomes" id="UP000727407">
    <property type="component" value="Unassembled WGS sequence"/>
</dbReference>
<dbReference type="PROSITE" id="PS01186">
    <property type="entry name" value="EGF_2"/>
    <property type="match status" value="1"/>
</dbReference>
<proteinExistence type="predicted"/>
<feature type="disulfide bond" evidence="12">
    <location>
        <begin position="35"/>
        <end position="44"/>
    </location>
</feature>
<dbReference type="PANTHER" id="PTHR12916">
    <property type="entry name" value="CYTOCHROME C OXIDASE POLYPEPTIDE VIC-2"/>
    <property type="match status" value="1"/>
</dbReference>
<dbReference type="InterPro" id="IPR000742">
    <property type="entry name" value="EGF"/>
</dbReference>
<dbReference type="Pfam" id="PF00008">
    <property type="entry name" value="EGF"/>
    <property type="match status" value="2"/>
</dbReference>
<comment type="caution">
    <text evidence="14">The sequence shown here is derived from an EMBL/GenBank/DDBJ whole genome shotgun (WGS) entry which is preliminary data.</text>
</comment>
<comment type="caution">
    <text evidence="12">Lacks conserved residue(s) required for the propagation of feature annotation.</text>
</comment>
<feature type="non-terminal residue" evidence="14">
    <location>
        <position position="80"/>
    </location>
</feature>
<keyword evidence="11" id="KW-0325">Glycoprotein</keyword>
<dbReference type="Gene3D" id="2.10.25.10">
    <property type="entry name" value="Laminin"/>
    <property type="match status" value="2"/>
</dbReference>
<feature type="non-terminal residue" evidence="14">
    <location>
        <position position="1"/>
    </location>
</feature>
<evidence type="ECO:0000256" key="1">
    <source>
        <dbReference type="ARBA" id="ARBA00004479"/>
    </source>
</evidence>
<sequence>VQCEVDVDECSTEYGSPCFNAGRCVDGIGHYKCLCPPGFTGDRCEGDINECSSSPCHKLGSIDCVQLANDYQCRCRLGYT</sequence>
<evidence type="ECO:0000256" key="3">
    <source>
        <dbReference type="ARBA" id="ARBA00022536"/>
    </source>
</evidence>
<evidence type="ECO:0000256" key="5">
    <source>
        <dbReference type="ARBA" id="ARBA00022729"/>
    </source>
</evidence>
<keyword evidence="9" id="KW-0472">Membrane</keyword>
<feature type="domain" description="EGF-like" evidence="13">
    <location>
        <begin position="47"/>
        <end position="80"/>
    </location>
</feature>
<dbReference type="PROSITE" id="PS01187">
    <property type="entry name" value="EGF_CA"/>
    <property type="match status" value="1"/>
</dbReference>
<evidence type="ECO:0000256" key="6">
    <source>
        <dbReference type="ARBA" id="ARBA00022737"/>
    </source>
</evidence>
<organism evidence="14 15">
    <name type="scientific">Clarias magur</name>
    <name type="common">Asian catfish</name>
    <name type="synonym">Macropteronotus magur</name>
    <dbReference type="NCBI Taxonomy" id="1594786"/>
    <lineage>
        <taxon>Eukaryota</taxon>
        <taxon>Metazoa</taxon>
        <taxon>Chordata</taxon>
        <taxon>Craniata</taxon>
        <taxon>Vertebrata</taxon>
        <taxon>Euteleostomi</taxon>
        <taxon>Actinopterygii</taxon>
        <taxon>Neopterygii</taxon>
        <taxon>Teleostei</taxon>
        <taxon>Ostariophysi</taxon>
        <taxon>Siluriformes</taxon>
        <taxon>Clariidae</taxon>
        <taxon>Clarias</taxon>
    </lineage>
</organism>
<dbReference type="PROSITE" id="PS00010">
    <property type="entry name" value="ASX_HYDROXYL"/>
    <property type="match status" value="1"/>
</dbReference>
<evidence type="ECO:0000256" key="10">
    <source>
        <dbReference type="ARBA" id="ARBA00023157"/>
    </source>
</evidence>
<evidence type="ECO:0000256" key="4">
    <source>
        <dbReference type="ARBA" id="ARBA00022692"/>
    </source>
</evidence>
<dbReference type="SUPFAM" id="SSF57196">
    <property type="entry name" value="EGF/Laminin"/>
    <property type="match status" value="2"/>
</dbReference>
<evidence type="ECO:0000256" key="12">
    <source>
        <dbReference type="PROSITE-ProRule" id="PRU00076"/>
    </source>
</evidence>
<dbReference type="FunFam" id="2.10.25.10:FF:000146">
    <property type="entry name" value="Putative neurogenic locus notch"/>
    <property type="match status" value="1"/>
</dbReference>
<dbReference type="FunFam" id="2.10.25.10:FF:000050">
    <property type="entry name" value="neurogenic locus notch homolog protein 3"/>
    <property type="match status" value="1"/>
</dbReference>
<evidence type="ECO:0000256" key="8">
    <source>
        <dbReference type="ARBA" id="ARBA00022989"/>
    </source>
</evidence>
<evidence type="ECO:0000256" key="11">
    <source>
        <dbReference type="ARBA" id="ARBA00023180"/>
    </source>
</evidence>
<accession>A0A8J4T7Z5</accession>
<dbReference type="OrthoDB" id="155976at2759"/>
<dbReference type="SMART" id="SM00181">
    <property type="entry name" value="EGF"/>
    <property type="match status" value="2"/>
</dbReference>
<reference evidence="14" key="1">
    <citation type="submission" date="2020-07" db="EMBL/GenBank/DDBJ databases">
        <title>Clarias magur genome sequencing, assembly and annotation.</title>
        <authorList>
            <person name="Kushwaha B."/>
            <person name="Kumar R."/>
            <person name="Das P."/>
            <person name="Joshi C.G."/>
            <person name="Kumar D."/>
            <person name="Nagpure N.S."/>
            <person name="Pandey M."/>
            <person name="Agarwal S."/>
            <person name="Srivastava S."/>
            <person name="Singh M."/>
            <person name="Sahoo L."/>
            <person name="Jayasankar P."/>
            <person name="Meher P.K."/>
            <person name="Koringa P.G."/>
            <person name="Iquebal M.A."/>
            <person name="Das S.P."/>
            <person name="Bit A."/>
            <person name="Patnaik S."/>
            <person name="Patel N."/>
            <person name="Shah T.M."/>
            <person name="Hinsu A."/>
            <person name="Jena J.K."/>
        </authorList>
    </citation>
    <scope>NUCLEOTIDE SEQUENCE</scope>
    <source>
        <strain evidence="14">CIFAMagur01</strain>
        <tissue evidence="14">Testis</tissue>
    </source>
</reference>
<gene>
    <name evidence="14" type="ORF">DAT39_019059</name>
</gene>
<dbReference type="InterPro" id="IPR001881">
    <property type="entry name" value="EGF-like_Ca-bd_dom"/>
</dbReference>
<keyword evidence="8" id="KW-1133">Transmembrane helix</keyword>
<evidence type="ECO:0000256" key="9">
    <source>
        <dbReference type="ARBA" id="ARBA00023136"/>
    </source>
</evidence>
<name>A0A8J4T7Z5_CLAMG</name>
<dbReference type="CDD" id="cd00054">
    <property type="entry name" value="EGF_CA"/>
    <property type="match status" value="1"/>
</dbReference>
<dbReference type="GO" id="GO:0031017">
    <property type="term" value="P:exocrine pancreas development"/>
    <property type="evidence" value="ECO:0007669"/>
    <property type="project" value="UniProtKB-ARBA"/>
</dbReference>
<keyword evidence="5" id="KW-0732">Signal</keyword>
<keyword evidence="4" id="KW-0812">Transmembrane</keyword>
<keyword evidence="15" id="KW-1185">Reference proteome</keyword>
<dbReference type="AlphaFoldDB" id="A0A8J4T7Z5"/>
<feature type="domain" description="EGF-like" evidence="13">
    <location>
        <begin position="6"/>
        <end position="45"/>
    </location>
</feature>
<dbReference type="GO" id="GO:0005509">
    <property type="term" value="F:calcium ion binding"/>
    <property type="evidence" value="ECO:0007669"/>
    <property type="project" value="InterPro"/>
</dbReference>
<keyword evidence="10 12" id="KW-1015">Disulfide bond</keyword>
<dbReference type="PANTHER" id="PTHR12916:SF4">
    <property type="entry name" value="UNINFLATABLE, ISOFORM C"/>
    <property type="match status" value="1"/>
</dbReference>
<keyword evidence="7" id="KW-0914">Notch signaling pathway</keyword>
<feature type="disulfide bond" evidence="12">
    <location>
        <begin position="56"/>
        <end position="73"/>
    </location>
</feature>
<evidence type="ECO:0000313" key="15">
    <source>
        <dbReference type="Proteomes" id="UP000727407"/>
    </source>
</evidence>
<keyword evidence="6" id="KW-0677">Repeat</keyword>
<dbReference type="GO" id="GO:0016020">
    <property type="term" value="C:membrane"/>
    <property type="evidence" value="ECO:0007669"/>
    <property type="project" value="UniProtKB-SubCell"/>
</dbReference>
<dbReference type="EMBL" id="QNUK01000604">
    <property type="protein sequence ID" value="KAF5891236.1"/>
    <property type="molecule type" value="Genomic_DNA"/>
</dbReference>
<evidence type="ECO:0000256" key="7">
    <source>
        <dbReference type="ARBA" id="ARBA00022976"/>
    </source>
</evidence>
<evidence type="ECO:0000313" key="14">
    <source>
        <dbReference type="EMBL" id="KAF5891236.1"/>
    </source>
</evidence>
<dbReference type="GO" id="GO:0007219">
    <property type="term" value="P:Notch signaling pathway"/>
    <property type="evidence" value="ECO:0007669"/>
    <property type="project" value="UniProtKB-KW"/>
</dbReference>